<name>A0ABX7K8W2_9PSED</name>
<gene>
    <name evidence="1" type="ORF">JTY93_23435</name>
</gene>
<proteinExistence type="predicted"/>
<evidence type="ECO:0000313" key="1">
    <source>
        <dbReference type="EMBL" id="QSB42396.1"/>
    </source>
</evidence>
<evidence type="ECO:0000313" key="2">
    <source>
        <dbReference type="Proteomes" id="UP000663249"/>
    </source>
</evidence>
<dbReference type="Proteomes" id="UP000663249">
    <property type="component" value="Chromosome"/>
</dbReference>
<dbReference type="EMBL" id="CP070506">
    <property type="protein sequence ID" value="QSB42396.1"/>
    <property type="molecule type" value="Genomic_DNA"/>
</dbReference>
<reference evidence="1 2" key="1">
    <citation type="submission" date="2021-02" db="EMBL/GenBank/DDBJ databases">
        <title>Genomic and phenotypic characterization of Pseudomonas hygromyciniae, a novel bacterial species discovered from a commercially purchased antibiotic vial.</title>
        <authorList>
            <person name="Turner T.L."/>
            <person name="Mitra S.D."/>
            <person name="Kochan T.J."/>
            <person name="Pincus N.B."/>
            <person name="Lebrun-Corbin M."/>
            <person name="Cheung B."/>
            <person name="Gatesy S.W."/>
            <person name="Afzal T."/>
            <person name="Ozer E.A."/>
            <person name="Hauser A.R."/>
        </authorList>
    </citation>
    <scope>NUCLEOTIDE SEQUENCE [LARGE SCALE GENOMIC DNA]</scope>
    <source>
        <strain evidence="1 2">SDM007</strain>
    </source>
</reference>
<accession>A0ABX7K8W2</accession>
<keyword evidence="2" id="KW-1185">Reference proteome</keyword>
<dbReference type="PANTHER" id="PTHR30451">
    <property type="entry name" value="OUTER MEMBRANE USHER PROTEIN"/>
    <property type="match status" value="1"/>
</dbReference>
<sequence>MQDINNAVNGKLDVRIEELDGSVQEYQMDTANIPYLTRPGSVRYKLTAGRPSDAEHNIDGPLFAAGEFSWGSAMAGHCTVVASAPRATTPWHWALGAT</sequence>
<dbReference type="Pfam" id="PF00577">
    <property type="entry name" value="Usher"/>
    <property type="match status" value="1"/>
</dbReference>
<protein>
    <submittedName>
        <fullName evidence="1">Fimbria/pilus outer membrane usher protein</fullName>
    </submittedName>
</protein>
<dbReference type="InterPro" id="IPR000015">
    <property type="entry name" value="Fimb_usher"/>
</dbReference>
<organism evidence="1 2">
    <name type="scientific">Pseudomonas hygromyciniae</name>
    <dbReference type="NCBI Taxonomy" id="2812000"/>
    <lineage>
        <taxon>Bacteria</taxon>
        <taxon>Pseudomonadati</taxon>
        <taxon>Pseudomonadota</taxon>
        <taxon>Gammaproteobacteria</taxon>
        <taxon>Pseudomonadales</taxon>
        <taxon>Pseudomonadaceae</taxon>
        <taxon>Pseudomonas</taxon>
    </lineage>
</organism>
<dbReference type="PANTHER" id="PTHR30451:SF10">
    <property type="entry name" value="OUTER MEMBRANE USHER PROTEIN YFCU-RELATED"/>
    <property type="match status" value="1"/>
</dbReference>